<organism evidence="1 2">
    <name type="scientific">Comamonas antarctica</name>
    <dbReference type="NCBI Taxonomy" id="2743470"/>
    <lineage>
        <taxon>Bacteria</taxon>
        <taxon>Pseudomonadati</taxon>
        <taxon>Pseudomonadota</taxon>
        <taxon>Betaproteobacteria</taxon>
        <taxon>Burkholderiales</taxon>
        <taxon>Comamonadaceae</taxon>
        <taxon>Comamonas</taxon>
    </lineage>
</organism>
<keyword evidence="2" id="KW-1185">Reference proteome</keyword>
<dbReference type="Pfam" id="PF09474">
    <property type="entry name" value="Type_III_YscX"/>
    <property type="match status" value="1"/>
</dbReference>
<dbReference type="KEGG" id="aant:HUK68_16480"/>
<accession>A0A6N1X967</accession>
<gene>
    <name evidence="1" type="ORF">HUK68_16480</name>
</gene>
<dbReference type="RefSeq" id="WP_175505176.1">
    <property type="nucleotide sequence ID" value="NZ_CP054840.1"/>
</dbReference>
<protein>
    <submittedName>
        <fullName evidence="1">Uncharacterized protein</fullName>
    </submittedName>
</protein>
<reference evidence="1 2" key="1">
    <citation type="submission" date="2020-06" db="EMBL/GenBank/DDBJ databases">
        <title>Acidovorax antarctica sp. nov., isolated from Corinth ice sheet soil, Antarctic Fields Peninsula.</title>
        <authorList>
            <person name="Xu Q."/>
            <person name="Peng F."/>
        </authorList>
    </citation>
    <scope>NUCLEOTIDE SEQUENCE [LARGE SCALE GENOMIC DNA]</scope>
    <source>
        <strain evidence="1 2">16-35-5</strain>
    </source>
</reference>
<dbReference type="EMBL" id="CP054840">
    <property type="protein sequence ID" value="QKV54376.1"/>
    <property type="molecule type" value="Genomic_DNA"/>
</dbReference>
<evidence type="ECO:0000313" key="2">
    <source>
        <dbReference type="Proteomes" id="UP000509579"/>
    </source>
</evidence>
<dbReference type="AlphaFoldDB" id="A0A6N1X967"/>
<dbReference type="InterPro" id="IPR012672">
    <property type="entry name" value="T3SS_YscX"/>
</dbReference>
<sequence length="133" mass="14711">MADIRLPSLVLDRGIETITYARQENAAPMPERSEAPPPDTGVRAHLDQLLQKPSMDSRLDQALRPPIANRDLLLPGRFREALGNALVQLRAAAGSAGDGSEQSRVLNRAVRLLNEESSLRELEHMYRSALYQG</sequence>
<proteinExistence type="predicted"/>
<dbReference type="Proteomes" id="UP000509579">
    <property type="component" value="Chromosome"/>
</dbReference>
<name>A0A6N1X967_9BURK</name>
<evidence type="ECO:0000313" key="1">
    <source>
        <dbReference type="EMBL" id="QKV54376.1"/>
    </source>
</evidence>